<accession>A0A7S0E856</accession>
<feature type="compositionally biased region" description="Acidic residues" evidence="4">
    <location>
        <begin position="73"/>
        <end position="84"/>
    </location>
</feature>
<feature type="compositionally biased region" description="Basic and acidic residues" evidence="4">
    <location>
        <begin position="24"/>
        <end position="34"/>
    </location>
</feature>
<comment type="subcellular location">
    <subcellularLocation>
        <location evidence="1">Nucleus</location>
    </subcellularLocation>
</comment>
<protein>
    <submittedName>
        <fullName evidence="5">Uncharacterized protein</fullName>
    </submittedName>
</protein>
<feature type="compositionally biased region" description="Gly residues" evidence="4">
    <location>
        <begin position="228"/>
        <end position="237"/>
    </location>
</feature>
<evidence type="ECO:0000256" key="1">
    <source>
        <dbReference type="ARBA" id="ARBA00004123"/>
    </source>
</evidence>
<evidence type="ECO:0000256" key="3">
    <source>
        <dbReference type="ARBA" id="ARBA00023242"/>
    </source>
</evidence>
<feature type="region of interest" description="Disordered" evidence="4">
    <location>
        <begin position="1"/>
        <end position="87"/>
    </location>
</feature>
<feature type="compositionally biased region" description="Low complexity" evidence="4">
    <location>
        <begin position="249"/>
        <end position="259"/>
    </location>
</feature>
<dbReference type="GO" id="GO:0005681">
    <property type="term" value="C:spliceosomal complex"/>
    <property type="evidence" value="ECO:0007669"/>
    <property type="project" value="TreeGrafter"/>
</dbReference>
<dbReference type="PANTHER" id="PTHR13486:SF2">
    <property type="entry name" value="SPLICING FACTOR C9ORF78"/>
    <property type="match status" value="1"/>
</dbReference>
<organism evidence="5">
    <name type="scientific">Phaeocystis antarctica</name>
    <dbReference type="NCBI Taxonomy" id="33657"/>
    <lineage>
        <taxon>Eukaryota</taxon>
        <taxon>Haptista</taxon>
        <taxon>Haptophyta</taxon>
        <taxon>Prymnesiophyceae</taxon>
        <taxon>Phaeocystales</taxon>
        <taxon>Phaeocystaceae</taxon>
        <taxon>Phaeocystis</taxon>
    </lineage>
</organism>
<dbReference type="GO" id="GO:0000398">
    <property type="term" value="P:mRNA splicing, via spliceosome"/>
    <property type="evidence" value="ECO:0007669"/>
    <property type="project" value="TreeGrafter"/>
</dbReference>
<proteinExistence type="inferred from homology"/>
<feature type="region of interest" description="Disordered" evidence="4">
    <location>
        <begin position="194"/>
        <end position="259"/>
    </location>
</feature>
<keyword evidence="3" id="KW-0539">Nucleus</keyword>
<evidence type="ECO:0000256" key="2">
    <source>
        <dbReference type="ARBA" id="ARBA00007643"/>
    </source>
</evidence>
<dbReference type="Pfam" id="PF07052">
    <property type="entry name" value="Hep_59"/>
    <property type="match status" value="1"/>
</dbReference>
<evidence type="ECO:0000313" key="5">
    <source>
        <dbReference type="EMBL" id="CAD8477448.1"/>
    </source>
</evidence>
<dbReference type="AlphaFoldDB" id="A0A7S0E856"/>
<reference evidence="5" key="1">
    <citation type="submission" date="2021-01" db="EMBL/GenBank/DDBJ databases">
        <authorList>
            <person name="Corre E."/>
            <person name="Pelletier E."/>
            <person name="Niang G."/>
            <person name="Scheremetjew M."/>
            <person name="Finn R."/>
            <person name="Kale V."/>
            <person name="Holt S."/>
            <person name="Cochrane G."/>
            <person name="Meng A."/>
            <person name="Brown T."/>
            <person name="Cohen L."/>
        </authorList>
    </citation>
    <scope>NUCLEOTIDE SEQUENCE</scope>
    <source>
        <strain evidence="5">CCMP1374</strain>
    </source>
</reference>
<name>A0A7S0E856_9EUKA</name>
<gene>
    <name evidence="5" type="ORF">PANT1444_LOCUS5232</name>
</gene>
<comment type="similarity">
    <text evidence="2">Belongs to the TLS1 family.</text>
</comment>
<dbReference type="EMBL" id="HBEP01009273">
    <property type="protein sequence ID" value="CAD8477448.1"/>
    <property type="molecule type" value="Transcribed_RNA"/>
</dbReference>
<evidence type="ECO:0000256" key="4">
    <source>
        <dbReference type="SAM" id="MobiDB-lite"/>
    </source>
</evidence>
<dbReference type="PANTHER" id="PTHR13486">
    <property type="entry name" value="TELOMERE LENGTH AND SILENCING PROTEIN 1 TLS1 FAMILY MEMBER"/>
    <property type="match status" value="1"/>
</dbReference>
<sequence>MADDAAPAVFKKPARKANMRKRKVEVDADAPREEEAAEASGGPSASLEMMKELQRQRKREKGVSLELKGTDGEAVEELDPDDETRDLNLDNTFTAQTDAGEVDPNMLKYIEEQMEKGEDGAPKRNTAFDADDEELFAAPAHLKERMKSDVNLTEAEDAGRWLAGIVEVQCTPEDKMAAIEATENAKRKLMEAKVKRGKPQASAMDIPSNFNSNFHKHRQEGNKMIQSKGGGGGGPGGRSDPNLAHDGKAAAAFRANNRN</sequence>
<dbReference type="InterPro" id="IPR010756">
    <property type="entry name" value="Tls1-like"/>
</dbReference>
<feature type="compositionally biased region" description="Basic residues" evidence="4">
    <location>
        <begin position="12"/>
        <end position="23"/>
    </location>
</feature>